<comment type="caution">
    <text evidence="15">The sequence shown here is derived from an EMBL/GenBank/DDBJ whole genome shotgun (WGS) entry which is preliminary data.</text>
</comment>
<evidence type="ECO:0000313" key="15">
    <source>
        <dbReference type="EMBL" id="KAJ3653784.1"/>
    </source>
</evidence>
<evidence type="ECO:0000256" key="11">
    <source>
        <dbReference type="ARBA" id="ARBA00023125"/>
    </source>
</evidence>
<dbReference type="FunFam" id="3.30.160.60:FF:002203">
    <property type="entry name" value="Zinc finger protein 142-like Protein"/>
    <property type="match status" value="1"/>
</dbReference>
<feature type="domain" description="C2H2-type" evidence="14">
    <location>
        <begin position="402"/>
        <end position="430"/>
    </location>
</feature>
<dbReference type="InterPro" id="IPR036236">
    <property type="entry name" value="Znf_C2H2_sf"/>
</dbReference>
<protein>
    <recommendedName>
        <fullName evidence="4">Protein hunchback</fullName>
    </recommendedName>
</protein>
<reference evidence="15" key="1">
    <citation type="journal article" date="2023" name="G3 (Bethesda)">
        <title>Whole genome assemblies of Zophobas morio and Tenebrio molitor.</title>
        <authorList>
            <person name="Kaur S."/>
            <person name="Stinson S.A."/>
            <person name="diCenzo G.C."/>
        </authorList>
    </citation>
    <scope>NUCLEOTIDE SEQUENCE</scope>
    <source>
        <strain evidence="15">QUZm001</strain>
    </source>
</reference>
<keyword evidence="9 13" id="KW-0863">Zinc-finger</keyword>
<keyword evidence="7" id="KW-0479">Metal-binding</keyword>
<keyword evidence="5" id="KW-0217">Developmental protein</keyword>
<evidence type="ECO:0000256" key="6">
    <source>
        <dbReference type="ARBA" id="ARBA00022492"/>
    </source>
</evidence>
<keyword evidence="6" id="KW-0302">Gap protein</keyword>
<evidence type="ECO:0000256" key="8">
    <source>
        <dbReference type="ARBA" id="ARBA00022737"/>
    </source>
</evidence>
<evidence type="ECO:0000256" key="10">
    <source>
        <dbReference type="ARBA" id="ARBA00022833"/>
    </source>
</evidence>
<keyword evidence="10" id="KW-0862">Zinc</keyword>
<dbReference type="Gene3D" id="3.30.160.60">
    <property type="entry name" value="Classic Zinc Finger"/>
    <property type="match status" value="6"/>
</dbReference>
<evidence type="ECO:0000256" key="12">
    <source>
        <dbReference type="ARBA" id="ARBA00023242"/>
    </source>
</evidence>
<evidence type="ECO:0000259" key="14">
    <source>
        <dbReference type="PROSITE" id="PS50157"/>
    </source>
</evidence>
<feature type="domain" description="C2H2-type" evidence="14">
    <location>
        <begin position="309"/>
        <end position="337"/>
    </location>
</feature>
<evidence type="ECO:0000256" key="7">
    <source>
        <dbReference type="ARBA" id="ARBA00022723"/>
    </source>
</evidence>
<dbReference type="GO" id="GO:0008270">
    <property type="term" value="F:zinc ion binding"/>
    <property type="evidence" value="ECO:0007669"/>
    <property type="project" value="UniProtKB-KW"/>
</dbReference>
<evidence type="ECO:0000256" key="5">
    <source>
        <dbReference type="ARBA" id="ARBA00022473"/>
    </source>
</evidence>
<dbReference type="EMBL" id="JALNTZ010000004">
    <property type="protein sequence ID" value="KAJ3653784.1"/>
    <property type="molecule type" value="Genomic_DNA"/>
</dbReference>
<feature type="domain" description="C2H2-type" evidence="14">
    <location>
        <begin position="434"/>
        <end position="456"/>
    </location>
</feature>
<organism evidence="15 16">
    <name type="scientific">Zophobas morio</name>
    <dbReference type="NCBI Taxonomy" id="2755281"/>
    <lineage>
        <taxon>Eukaryota</taxon>
        <taxon>Metazoa</taxon>
        <taxon>Ecdysozoa</taxon>
        <taxon>Arthropoda</taxon>
        <taxon>Hexapoda</taxon>
        <taxon>Insecta</taxon>
        <taxon>Pterygota</taxon>
        <taxon>Neoptera</taxon>
        <taxon>Endopterygota</taxon>
        <taxon>Coleoptera</taxon>
        <taxon>Polyphaga</taxon>
        <taxon>Cucujiformia</taxon>
        <taxon>Tenebrionidae</taxon>
        <taxon>Zophobas</taxon>
    </lineage>
</organism>
<dbReference type="GO" id="GO:0005634">
    <property type="term" value="C:nucleus"/>
    <property type="evidence" value="ECO:0007669"/>
    <property type="project" value="UniProtKB-SubCell"/>
</dbReference>
<evidence type="ECO:0000256" key="2">
    <source>
        <dbReference type="ARBA" id="ARBA00004123"/>
    </source>
</evidence>
<proteinExistence type="inferred from homology"/>
<evidence type="ECO:0000256" key="1">
    <source>
        <dbReference type="ARBA" id="ARBA00003983"/>
    </source>
</evidence>
<dbReference type="SUPFAM" id="SSF57667">
    <property type="entry name" value="beta-beta-alpha zinc fingers"/>
    <property type="match status" value="1"/>
</dbReference>
<keyword evidence="16" id="KW-1185">Reference proteome</keyword>
<accession>A0AA38MF73</accession>
<dbReference type="InterPro" id="IPR013087">
    <property type="entry name" value="Znf_C2H2_type"/>
</dbReference>
<dbReference type="PANTHER" id="PTHR24392">
    <property type="entry name" value="ZINC FINGER PROTEIN"/>
    <property type="match status" value="1"/>
</dbReference>
<keyword evidence="8" id="KW-0677">Repeat</keyword>
<evidence type="ECO:0000256" key="4">
    <source>
        <dbReference type="ARBA" id="ARBA00013638"/>
    </source>
</evidence>
<evidence type="ECO:0000256" key="9">
    <source>
        <dbReference type="ARBA" id="ARBA00022771"/>
    </source>
</evidence>
<dbReference type="GO" id="GO:0003677">
    <property type="term" value="F:DNA binding"/>
    <property type="evidence" value="ECO:0007669"/>
    <property type="project" value="UniProtKB-KW"/>
</dbReference>
<dbReference type="SMART" id="SM00355">
    <property type="entry name" value="ZnF_C2H2"/>
    <property type="match status" value="14"/>
</dbReference>
<evidence type="ECO:0000313" key="16">
    <source>
        <dbReference type="Proteomes" id="UP001168821"/>
    </source>
</evidence>
<comment type="similarity">
    <text evidence="3">Belongs to the hunchback C2H2-type zinc-finger protein family.</text>
</comment>
<gene>
    <name evidence="15" type="ORF">Zmor_013018</name>
</gene>
<feature type="domain" description="C2H2-type" evidence="14">
    <location>
        <begin position="495"/>
        <end position="522"/>
    </location>
</feature>
<dbReference type="PROSITE" id="PS50157">
    <property type="entry name" value="ZINC_FINGER_C2H2_2"/>
    <property type="match status" value="5"/>
</dbReference>
<keyword evidence="12" id="KW-0539">Nucleus</keyword>
<name>A0AA38MF73_9CUCU</name>
<dbReference type="PANTHER" id="PTHR24392:SF49">
    <property type="entry name" value="PROTEIN HUNCHBACK"/>
    <property type="match status" value="1"/>
</dbReference>
<feature type="domain" description="C2H2-type" evidence="14">
    <location>
        <begin position="280"/>
        <end position="308"/>
    </location>
</feature>
<evidence type="ECO:0000256" key="3">
    <source>
        <dbReference type="ARBA" id="ARBA00007746"/>
    </source>
</evidence>
<comment type="subcellular location">
    <subcellularLocation>
        <location evidence="2">Nucleus</location>
    </subcellularLocation>
</comment>
<dbReference type="Proteomes" id="UP001168821">
    <property type="component" value="Unassembled WGS sequence"/>
</dbReference>
<evidence type="ECO:0000256" key="13">
    <source>
        <dbReference type="PROSITE-ProRule" id="PRU00042"/>
    </source>
</evidence>
<sequence>MMEYFEVKSRLHDVIKCEICPYFTTSVFRMECHSLRHQLSLKRTPFNCENANVEVYRCRHCNFQTALILLFKKHLDLCHNPIFPIVTYAVRKYTCEKCDFETHFSLDWMQHTLKYHEQEKTCNVSCGSSGVVNDNFMYNYDECDFKTKHRSNLKIRFNSPRLDPSKKNIYTCKNCGFETHDSLDWMQHTVVCHDQEKNCKMIHDPIGVVDDNSKWYNCDQCIFKTKRKGNLESHLLKHLKIPQDITIHKCAKCPFTNPSKHKLKMHLNARHLDENHATWYNCEECPYKTKNIYNLRGHIRNNHRGQKWHECDQCPYKTNHKSTLNRHIKSRHSHDTNKYSCKNCEFKTHDSLDWMQHIVVCNEQQKNAWFHCDQCNFKTEHKDSLEAHVLEHLKVHQDVAKYKCVKCPYKTSSKGSMKMHLNALHLDEKDVTWYNCKECSYKAKHRRTLQSHVKYHHMDIKWYECEKCPYKSKQITKVKKHFKLRHLDAKDIKWYECEKCSYKGKEEAYLRKHISLHHADKQD</sequence>
<dbReference type="AlphaFoldDB" id="A0AA38MF73"/>
<comment type="function">
    <text evidence="1">Gap class segmentation protein that controls development of head structures.</text>
</comment>
<keyword evidence="11" id="KW-0238">DNA-binding</keyword>